<sequence>MVQSTSPLQDFSPPNMGKTVQAISNVSETEFKEQSFNVPDLNPFEVYIKVKACGVCHTDLYKLVGKTDVVAGHETVGQVIETGSLVKHLKVGDMVGFGYLKSSCLDCEQCSSGNEILCAERVRFPEGLGGFAHQAVFDARFCYKIPENIEAKHAGPLMCAGATVFSALYNYNVSPTHRIGVVGIGGLGHLALQFARAWGCHVVAISTNSNKEEEARSFGAHEFWNSSEFSDEQLEKLDKLDFILNTVSGDLAWDQYFSLLKPNGTFILVGVTEKPMTFNAGIFLGYQLKFAGSLVASRNVSNLMLKFAARHNIEPQIEEYPMTAEGTAQAVQRVRDNKTRYRAVLIAPE</sequence>
<dbReference type="SUPFAM" id="SSF51735">
    <property type="entry name" value="NAD(P)-binding Rossmann-fold domains"/>
    <property type="match status" value="1"/>
</dbReference>
<dbReference type="GeneID" id="75911511"/>
<evidence type="ECO:0000256" key="1">
    <source>
        <dbReference type="ARBA" id="ARBA00001947"/>
    </source>
</evidence>
<comment type="caution">
    <text evidence="7">The sequence shown here is derived from an EMBL/GenBank/DDBJ whole genome shotgun (WGS) entry which is preliminary data.</text>
</comment>
<evidence type="ECO:0000259" key="6">
    <source>
        <dbReference type="SMART" id="SM00829"/>
    </source>
</evidence>
<dbReference type="Gene3D" id="3.90.180.10">
    <property type="entry name" value="Medium-chain alcohol dehydrogenases, catalytic domain"/>
    <property type="match status" value="1"/>
</dbReference>
<dbReference type="FunFam" id="3.40.50.720:FF:000022">
    <property type="entry name" value="Cinnamyl alcohol dehydrogenase"/>
    <property type="match status" value="1"/>
</dbReference>
<evidence type="ECO:0000256" key="3">
    <source>
        <dbReference type="ARBA" id="ARBA00022833"/>
    </source>
</evidence>
<dbReference type="InterPro" id="IPR011032">
    <property type="entry name" value="GroES-like_sf"/>
</dbReference>
<evidence type="ECO:0000256" key="2">
    <source>
        <dbReference type="ARBA" id="ARBA00022723"/>
    </source>
</evidence>
<dbReference type="AlphaFoldDB" id="A0AAD5EFT2"/>
<protein>
    <recommendedName>
        <fullName evidence="6">Enoyl reductase (ER) domain-containing protein</fullName>
    </recommendedName>
</protein>
<comment type="similarity">
    <text evidence="5">Belongs to the zinc-containing alcohol dehydrogenase family.</text>
</comment>
<dbReference type="Proteomes" id="UP001206595">
    <property type="component" value="Unassembled WGS sequence"/>
</dbReference>
<name>A0AAD5EFT2_UMBRA</name>
<dbReference type="Gene3D" id="3.40.50.720">
    <property type="entry name" value="NAD(P)-binding Rossmann-like Domain"/>
    <property type="match status" value="1"/>
</dbReference>
<dbReference type="PROSITE" id="PS00059">
    <property type="entry name" value="ADH_ZINC"/>
    <property type="match status" value="1"/>
</dbReference>
<dbReference type="PANTHER" id="PTHR42683">
    <property type="entry name" value="ALDEHYDE REDUCTASE"/>
    <property type="match status" value="1"/>
</dbReference>
<dbReference type="InterPro" id="IPR002328">
    <property type="entry name" value="ADH_Zn_CS"/>
</dbReference>
<evidence type="ECO:0000313" key="8">
    <source>
        <dbReference type="Proteomes" id="UP001206595"/>
    </source>
</evidence>
<dbReference type="InterPro" id="IPR013149">
    <property type="entry name" value="ADH-like_C"/>
</dbReference>
<keyword evidence="2 5" id="KW-0479">Metal-binding</keyword>
<evidence type="ECO:0000256" key="5">
    <source>
        <dbReference type="RuleBase" id="RU361277"/>
    </source>
</evidence>
<reference evidence="7" key="2">
    <citation type="journal article" date="2022" name="Proc. Natl. Acad. Sci. U.S.A.">
        <title>Diploid-dominant life cycles characterize the early evolution of Fungi.</title>
        <authorList>
            <person name="Amses K.R."/>
            <person name="Simmons D.R."/>
            <person name="Longcore J.E."/>
            <person name="Mondo S.J."/>
            <person name="Seto K."/>
            <person name="Jeronimo G.H."/>
            <person name="Bonds A.E."/>
            <person name="Quandt C.A."/>
            <person name="Davis W.J."/>
            <person name="Chang Y."/>
            <person name="Federici B.A."/>
            <person name="Kuo A."/>
            <person name="LaButti K."/>
            <person name="Pangilinan J."/>
            <person name="Andreopoulos W."/>
            <person name="Tritt A."/>
            <person name="Riley R."/>
            <person name="Hundley H."/>
            <person name="Johnson J."/>
            <person name="Lipzen A."/>
            <person name="Barry K."/>
            <person name="Lang B.F."/>
            <person name="Cuomo C.A."/>
            <person name="Buchler N.E."/>
            <person name="Grigoriev I.V."/>
            <person name="Spatafora J.W."/>
            <person name="Stajich J.E."/>
            <person name="James T.Y."/>
        </authorList>
    </citation>
    <scope>NUCLEOTIDE SEQUENCE</scope>
    <source>
        <strain evidence="7">AG</strain>
    </source>
</reference>
<dbReference type="Pfam" id="PF08240">
    <property type="entry name" value="ADH_N"/>
    <property type="match status" value="1"/>
</dbReference>
<reference evidence="7" key="1">
    <citation type="submission" date="2021-06" db="EMBL/GenBank/DDBJ databases">
        <authorList>
            <consortium name="DOE Joint Genome Institute"/>
            <person name="Mondo S.J."/>
            <person name="Amses K.R."/>
            <person name="Simmons D.R."/>
            <person name="Longcore J.E."/>
            <person name="Seto K."/>
            <person name="Alves G.H."/>
            <person name="Bonds A.E."/>
            <person name="Quandt C.A."/>
            <person name="Davis W.J."/>
            <person name="Chang Y."/>
            <person name="Letcher P.M."/>
            <person name="Powell M.J."/>
            <person name="Kuo A."/>
            <person name="Labutti K."/>
            <person name="Pangilinan J."/>
            <person name="Andreopoulos W."/>
            <person name="Tritt A."/>
            <person name="Riley R."/>
            <person name="Hundley H."/>
            <person name="Johnson J."/>
            <person name="Lipzen A."/>
            <person name="Barry K."/>
            <person name="Berbee M.L."/>
            <person name="Buchler N.E."/>
            <person name="Grigoriev I.V."/>
            <person name="Spatafora J.W."/>
            <person name="Stajich J.E."/>
            <person name="James T.Y."/>
        </authorList>
    </citation>
    <scope>NUCLEOTIDE SEQUENCE</scope>
    <source>
        <strain evidence="7">AG</strain>
    </source>
</reference>
<keyword evidence="4" id="KW-0560">Oxidoreductase</keyword>
<keyword evidence="8" id="KW-1185">Reference proteome</keyword>
<dbReference type="GO" id="GO:0008270">
    <property type="term" value="F:zinc ion binding"/>
    <property type="evidence" value="ECO:0007669"/>
    <property type="project" value="InterPro"/>
</dbReference>
<keyword evidence="3 5" id="KW-0862">Zinc</keyword>
<dbReference type="InterPro" id="IPR020843">
    <property type="entry name" value="ER"/>
</dbReference>
<proteinExistence type="inferred from homology"/>
<dbReference type="Pfam" id="PF00107">
    <property type="entry name" value="ADH_zinc_N"/>
    <property type="match status" value="1"/>
</dbReference>
<dbReference type="SUPFAM" id="SSF50129">
    <property type="entry name" value="GroES-like"/>
    <property type="match status" value="1"/>
</dbReference>
<dbReference type="SMART" id="SM00829">
    <property type="entry name" value="PKS_ER"/>
    <property type="match status" value="1"/>
</dbReference>
<dbReference type="InterPro" id="IPR013154">
    <property type="entry name" value="ADH-like_N"/>
</dbReference>
<dbReference type="InterPro" id="IPR036291">
    <property type="entry name" value="NAD(P)-bd_dom_sf"/>
</dbReference>
<dbReference type="GO" id="GO:0016616">
    <property type="term" value="F:oxidoreductase activity, acting on the CH-OH group of donors, NAD or NADP as acceptor"/>
    <property type="evidence" value="ECO:0007669"/>
    <property type="project" value="InterPro"/>
</dbReference>
<gene>
    <name evidence="7" type="ORF">K450DRAFT_224099</name>
</gene>
<evidence type="ECO:0000313" key="7">
    <source>
        <dbReference type="EMBL" id="KAI8583078.1"/>
    </source>
</evidence>
<comment type="cofactor">
    <cofactor evidence="1 5">
        <name>Zn(2+)</name>
        <dbReference type="ChEBI" id="CHEBI:29105"/>
    </cofactor>
</comment>
<evidence type="ECO:0000256" key="4">
    <source>
        <dbReference type="ARBA" id="ARBA00023002"/>
    </source>
</evidence>
<accession>A0AAD5EFT2</accession>
<organism evidence="7 8">
    <name type="scientific">Umbelopsis ramanniana AG</name>
    <dbReference type="NCBI Taxonomy" id="1314678"/>
    <lineage>
        <taxon>Eukaryota</taxon>
        <taxon>Fungi</taxon>
        <taxon>Fungi incertae sedis</taxon>
        <taxon>Mucoromycota</taxon>
        <taxon>Mucoromycotina</taxon>
        <taxon>Umbelopsidomycetes</taxon>
        <taxon>Umbelopsidales</taxon>
        <taxon>Umbelopsidaceae</taxon>
        <taxon>Umbelopsis</taxon>
    </lineage>
</organism>
<dbReference type="RefSeq" id="XP_051448082.1">
    <property type="nucleotide sequence ID" value="XM_051586163.1"/>
</dbReference>
<dbReference type="CDD" id="cd05283">
    <property type="entry name" value="CAD1"/>
    <property type="match status" value="1"/>
</dbReference>
<dbReference type="InterPro" id="IPR047109">
    <property type="entry name" value="CAD-like"/>
</dbReference>
<dbReference type="EMBL" id="MU620897">
    <property type="protein sequence ID" value="KAI8583078.1"/>
    <property type="molecule type" value="Genomic_DNA"/>
</dbReference>
<feature type="domain" description="Enoyl reductase (ER)" evidence="6">
    <location>
        <begin position="24"/>
        <end position="345"/>
    </location>
</feature>